<feature type="region of interest" description="Disordered" evidence="1">
    <location>
        <begin position="348"/>
        <end position="431"/>
    </location>
</feature>
<feature type="compositionally biased region" description="Acidic residues" evidence="1">
    <location>
        <begin position="117"/>
        <end position="128"/>
    </location>
</feature>
<evidence type="ECO:0000256" key="1">
    <source>
        <dbReference type="SAM" id="MobiDB-lite"/>
    </source>
</evidence>
<feature type="compositionally biased region" description="Basic and acidic residues" evidence="1">
    <location>
        <begin position="387"/>
        <end position="398"/>
    </location>
</feature>
<dbReference type="GO" id="GO:0071942">
    <property type="term" value="C:XPC complex"/>
    <property type="evidence" value="ECO:0007669"/>
    <property type="project" value="TreeGrafter"/>
</dbReference>
<dbReference type="SUPFAM" id="SSF54001">
    <property type="entry name" value="Cysteine proteinases"/>
    <property type="match status" value="1"/>
</dbReference>
<dbReference type="GO" id="GO:0003697">
    <property type="term" value="F:single-stranded DNA binding"/>
    <property type="evidence" value="ECO:0007669"/>
    <property type="project" value="TreeGrafter"/>
</dbReference>
<reference evidence="2 3" key="1">
    <citation type="submission" date="2019-07" db="EMBL/GenBank/DDBJ databases">
        <title>Chromosome genome assembly for large yellow croaker.</title>
        <authorList>
            <person name="Xiao S."/>
        </authorList>
    </citation>
    <scope>NUCLEOTIDE SEQUENCE [LARGE SCALE GENOMIC DNA]</scope>
    <source>
        <strain evidence="2">JMULYC20181020</strain>
        <tissue evidence="2">Muscle</tissue>
    </source>
</reference>
<dbReference type="AlphaFoldDB" id="A0A6G0IPK8"/>
<keyword evidence="3" id="KW-1185">Reference proteome</keyword>
<dbReference type="Gene3D" id="3.90.260.10">
    <property type="entry name" value="Transglutaminase-like"/>
    <property type="match status" value="1"/>
</dbReference>
<dbReference type="PANTHER" id="PTHR12135:SF0">
    <property type="entry name" value="DNA REPAIR PROTEIN COMPLEMENTING XP-C CELLS"/>
    <property type="match status" value="1"/>
</dbReference>
<feature type="compositionally biased region" description="Acidic residues" evidence="1">
    <location>
        <begin position="85"/>
        <end position="94"/>
    </location>
</feature>
<dbReference type="GO" id="GO:0006298">
    <property type="term" value="P:mismatch repair"/>
    <property type="evidence" value="ECO:0007669"/>
    <property type="project" value="TreeGrafter"/>
</dbReference>
<sequence length="431" mass="49119">MAKRRECAETEADTKKAKQVLKAKSSGARATARKKKDTGNDITEEEGKLERKVKPKPRSTTKRAASTTSTAVKTSKYFQSPVKEEETDSEDDFDMVTSPPRERRGKAAKKTEKEEKKEEEEDSEEDFDMLTSPPRTWKAKKTEQEEEEEEEEEEEDSDEDEDDWEEVEELTGPLGPVEPPDLVLPSQPVEIEIETPEVRKKKKKQAEFEMYLRRMMNRYKKDLLEDTHKVHLMCLIASGMFRNRLCNEPDLLAITLSLLPTHFGSVAKERIDQNYLSGLLKWFRATFTLNPDLSYEERPDLRALLERRLASLSARNHQEMTHLFLLVLRSLQLFCRLVLSLQPIPLKLPSAKGKTSAGGPEKSSTSQGTSKNSPTEPKVSPGTKRTAGREKTRGDRGGKKAKRKEINEEEEEKAVTSVGQRPKNSKRRSIA</sequence>
<feature type="compositionally biased region" description="Low complexity" evidence="1">
    <location>
        <begin position="62"/>
        <end position="76"/>
    </location>
</feature>
<dbReference type="GO" id="GO:0005737">
    <property type="term" value="C:cytoplasm"/>
    <property type="evidence" value="ECO:0007669"/>
    <property type="project" value="TreeGrafter"/>
</dbReference>
<dbReference type="InterPro" id="IPR036985">
    <property type="entry name" value="Transglutaminase-like_sf"/>
</dbReference>
<comment type="caution">
    <text evidence="2">The sequence shown here is derived from an EMBL/GenBank/DDBJ whole genome shotgun (WGS) entry which is preliminary data.</text>
</comment>
<name>A0A6G0IPK8_LARCR</name>
<dbReference type="Proteomes" id="UP000424527">
    <property type="component" value="Unassembled WGS sequence"/>
</dbReference>
<evidence type="ECO:0000313" key="3">
    <source>
        <dbReference type="Proteomes" id="UP000424527"/>
    </source>
</evidence>
<proteinExistence type="predicted"/>
<gene>
    <name evidence="2" type="ORF">D5F01_LYC08324</name>
</gene>
<feature type="region of interest" description="Disordered" evidence="1">
    <location>
        <begin position="1"/>
        <end position="183"/>
    </location>
</feature>
<feature type="compositionally biased region" description="Polar residues" evidence="1">
    <location>
        <begin position="362"/>
        <end position="375"/>
    </location>
</feature>
<dbReference type="GO" id="GO:0003684">
    <property type="term" value="F:damaged DNA binding"/>
    <property type="evidence" value="ECO:0007669"/>
    <property type="project" value="InterPro"/>
</dbReference>
<dbReference type="GO" id="GO:0000111">
    <property type="term" value="C:nucleotide-excision repair factor 2 complex"/>
    <property type="evidence" value="ECO:0007669"/>
    <property type="project" value="TreeGrafter"/>
</dbReference>
<dbReference type="InterPro" id="IPR038765">
    <property type="entry name" value="Papain-like_cys_pep_sf"/>
</dbReference>
<dbReference type="EMBL" id="REGW02000008">
    <property type="protein sequence ID" value="KAE8293221.1"/>
    <property type="molecule type" value="Genomic_DNA"/>
</dbReference>
<accession>A0A6G0IPK8</accession>
<dbReference type="PANTHER" id="PTHR12135">
    <property type="entry name" value="DNA REPAIR PROTEIN XP-C / RAD4"/>
    <property type="match status" value="1"/>
</dbReference>
<protein>
    <submittedName>
        <fullName evidence="2">DNA repair protein complementing XP-C cells</fullName>
    </submittedName>
</protein>
<organism evidence="2 3">
    <name type="scientific">Larimichthys crocea</name>
    <name type="common">Large yellow croaker</name>
    <name type="synonym">Pseudosciaena crocea</name>
    <dbReference type="NCBI Taxonomy" id="215358"/>
    <lineage>
        <taxon>Eukaryota</taxon>
        <taxon>Metazoa</taxon>
        <taxon>Chordata</taxon>
        <taxon>Craniata</taxon>
        <taxon>Vertebrata</taxon>
        <taxon>Euteleostomi</taxon>
        <taxon>Actinopterygii</taxon>
        <taxon>Neopterygii</taxon>
        <taxon>Teleostei</taxon>
        <taxon>Neoteleostei</taxon>
        <taxon>Acanthomorphata</taxon>
        <taxon>Eupercaria</taxon>
        <taxon>Sciaenidae</taxon>
        <taxon>Larimichthys</taxon>
    </lineage>
</organism>
<dbReference type="GO" id="GO:0006289">
    <property type="term" value="P:nucleotide-excision repair"/>
    <property type="evidence" value="ECO:0007669"/>
    <property type="project" value="InterPro"/>
</dbReference>
<dbReference type="FunFam" id="3.90.260.10:FF:000017">
    <property type="entry name" value="Xeroderma pigmentosum, complementation group C"/>
    <property type="match status" value="1"/>
</dbReference>
<evidence type="ECO:0000313" key="2">
    <source>
        <dbReference type="EMBL" id="KAE8293221.1"/>
    </source>
</evidence>
<feature type="compositionally biased region" description="Acidic residues" evidence="1">
    <location>
        <begin position="144"/>
        <end position="169"/>
    </location>
</feature>
<dbReference type="InterPro" id="IPR004583">
    <property type="entry name" value="DNA_repair_Rad4"/>
</dbReference>
<feature type="compositionally biased region" description="Basic and acidic residues" evidence="1">
    <location>
        <begin position="1"/>
        <end position="16"/>
    </location>
</feature>